<keyword evidence="1" id="KW-0812">Transmembrane</keyword>
<reference evidence="2 3" key="1">
    <citation type="submission" date="2017-06" db="EMBL/GenBank/DDBJ databases">
        <title>the draft geome sequence of Illustriluteabacillus marina B3227.</title>
        <authorList>
            <person name="He R.-H."/>
            <person name="Du Z.-J."/>
        </authorList>
    </citation>
    <scope>NUCLEOTIDE SEQUENCE [LARGE SCALE GENOMIC DNA]</scope>
    <source>
        <strain evidence="2 3">B3227</strain>
    </source>
</reference>
<feature type="transmembrane region" description="Helical" evidence="1">
    <location>
        <begin position="247"/>
        <end position="266"/>
    </location>
</feature>
<evidence type="ECO:0000256" key="1">
    <source>
        <dbReference type="SAM" id="Phobius"/>
    </source>
</evidence>
<keyword evidence="1" id="KW-1133">Transmembrane helix</keyword>
<dbReference type="Proteomes" id="UP000243524">
    <property type="component" value="Unassembled WGS sequence"/>
</dbReference>
<comment type="caution">
    <text evidence="2">The sequence shown here is derived from an EMBL/GenBank/DDBJ whole genome shotgun (WGS) entry which is preliminary data.</text>
</comment>
<dbReference type="RefSeq" id="WP_101331846.1">
    <property type="nucleotide sequence ID" value="NZ_PJNH01000003.1"/>
</dbReference>
<feature type="transmembrane region" description="Helical" evidence="1">
    <location>
        <begin position="196"/>
        <end position="215"/>
    </location>
</feature>
<evidence type="ECO:0000313" key="2">
    <source>
        <dbReference type="EMBL" id="PKR77043.1"/>
    </source>
</evidence>
<dbReference type="OrthoDB" id="9793746at2"/>
<dbReference type="Pfam" id="PF04018">
    <property type="entry name" value="VCA0040-like"/>
    <property type="match status" value="1"/>
</dbReference>
<evidence type="ECO:0000313" key="3">
    <source>
        <dbReference type="Proteomes" id="UP000243524"/>
    </source>
</evidence>
<dbReference type="PANTHER" id="PTHR37308:SF1">
    <property type="entry name" value="POLYPRENYL-PHOSPHATE TRANSPORTER"/>
    <property type="match status" value="1"/>
</dbReference>
<feature type="transmembrane region" description="Helical" evidence="1">
    <location>
        <begin position="222"/>
        <end position="241"/>
    </location>
</feature>
<keyword evidence="3" id="KW-1185">Reference proteome</keyword>
<feature type="transmembrane region" description="Helical" evidence="1">
    <location>
        <begin position="53"/>
        <end position="73"/>
    </location>
</feature>
<dbReference type="AlphaFoldDB" id="A0A2I0QRT7"/>
<sequence>MIEWKNLYRGAIMGTSDAIPGVSGGTIAVVLGIYPQLIDGITGIFTKDWKKHLAFLLPLFVGVLLALAAFANAMEWLLEHYPNQVQFVFLGLIVGIIPMLARESDYKKTFNKSHYAILILAVLLVASMGFFNESSASAIDEFSATTYILLFLSGMMASSAMVLPGISGSFLLLLVGMYPTFIESISNFVIDALIPLGLGIVVGLLVMGRIVKFFLDNYFYKTYALILGLVIGSLYVVYPGFESDTMLNVLSVVCLAGGLLAAYLLGKLEYQN</sequence>
<organism evidence="2 3">
    <name type="scientific">Halalkalibacillus sediminis</name>
    <dbReference type="NCBI Taxonomy" id="2018042"/>
    <lineage>
        <taxon>Bacteria</taxon>
        <taxon>Bacillati</taxon>
        <taxon>Bacillota</taxon>
        <taxon>Bacilli</taxon>
        <taxon>Bacillales</taxon>
        <taxon>Bacillaceae</taxon>
        <taxon>Halalkalibacillus</taxon>
    </lineage>
</organism>
<name>A0A2I0QRT7_9BACI</name>
<dbReference type="PANTHER" id="PTHR37308">
    <property type="entry name" value="INTEGRAL MEMBRANE PROTEIN"/>
    <property type="match status" value="1"/>
</dbReference>
<feature type="transmembrane region" description="Helical" evidence="1">
    <location>
        <begin position="113"/>
        <end position="132"/>
    </location>
</feature>
<keyword evidence="1" id="KW-0472">Membrane</keyword>
<dbReference type="EMBL" id="PJNH01000003">
    <property type="protein sequence ID" value="PKR77043.1"/>
    <property type="molecule type" value="Genomic_DNA"/>
</dbReference>
<proteinExistence type="predicted"/>
<dbReference type="InterPro" id="IPR007163">
    <property type="entry name" value="VCA0040-like"/>
</dbReference>
<protein>
    <submittedName>
        <fullName evidence="2">DUF368 domain-containing protein</fullName>
    </submittedName>
</protein>
<feature type="transmembrane region" description="Helical" evidence="1">
    <location>
        <begin position="144"/>
        <end position="163"/>
    </location>
</feature>
<accession>A0A2I0QRT7</accession>
<gene>
    <name evidence="2" type="ORF">CEY16_09855</name>
</gene>
<feature type="transmembrane region" description="Helical" evidence="1">
    <location>
        <begin position="85"/>
        <end position="101"/>
    </location>
</feature>